<reference evidence="4 5" key="2">
    <citation type="journal article" date="2021" name="Genomics">
        <title>High-quality reference genome for Clonorchis sinensis.</title>
        <authorList>
            <person name="Young N.D."/>
            <person name="Stroehlein A.J."/>
            <person name="Kinkar L."/>
            <person name="Wang T."/>
            <person name="Sohn W.M."/>
            <person name="Chang B.C.H."/>
            <person name="Kaur P."/>
            <person name="Weisz D."/>
            <person name="Dudchenko O."/>
            <person name="Aiden E.L."/>
            <person name="Korhonen P.K."/>
            <person name="Gasser R.B."/>
        </authorList>
    </citation>
    <scope>NUCLEOTIDE SEQUENCE [LARGE SCALE GENOMIC DNA]</scope>
    <source>
        <strain evidence="4">Cs-k2</strain>
    </source>
</reference>
<dbReference type="Proteomes" id="UP000286415">
    <property type="component" value="Unassembled WGS sequence"/>
</dbReference>
<keyword evidence="5" id="KW-1185">Reference proteome</keyword>
<evidence type="ECO:0000256" key="1">
    <source>
        <dbReference type="ARBA" id="ARBA00004496"/>
    </source>
</evidence>
<dbReference type="InterPro" id="IPR006730">
    <property type="entry name" value="Sestrin"/>
</dbReference>
<dbReference type="SUPFAM" id="SSF69118">
    <property type="entry name" value="AhpD-like"/>
    <property type="match status" value="1"/>
</dbReference>
<dbReference type="InterPro" id="IPR029032">
    <property type="entry name" value="AhpD-like"/>
</dbReference>
<protein>
    <submittedName>
        <fullName evidence="4">Sestrin-1</fullName>
    </submittedName>
</protein>
<comment type="similarity">
    <text evidence="2">Belongs to the sestrin family.</text>
</comment>
<dbReference type="GO" id="GO:0016684">
    <property type="term" value="F:oxidoreductase activity, acting on peroxide as acceptor"/>
    <property type="evidence" value="ECO:0007669"/>
    <property type="project" value="TreeGrafter"/>
</dbReference>
<name>A0A8T1M6L3_CLOSI</name>
<dbReference type="OrthoDB" id="337464at2759"/>
<sequence>MGTVCPMQTLALFQRTGDSLNLLQAFWQRDDVIRLEDLQTLQRTFDSWYFGFGSPAVAGFLESVADDTGGATLDTSMHGLIREQIPDLIRISHTGPSADIRSTAKDILSDLKTKKGFRVPHIQLQSPSFFISTEQIPHIDCIRDEPTEGEPFYTTYALLREYWFQWGRLENYIYIMGFHPEYLECYMKIQAHLFHGDLPLPYPDRHYLAVMAAAEHKCVYLVLLFARQFLASGGDPTWLQGIQHGPVKWRKLAGLNHNLASRPWMVTWTQIHNLIHGGGAQSPGEKLSLSELMHAVAIMTHVHSLAPFVFGCGIRPEIDQHESLCNLVDPVAQTNGNGDEQDVADHTNTHWHSSYTPESPTSINNGANSTPKNHEVLNAPTDRPPSGVLSSNTAHADQLPATQLLELIQTENDVVDEVSEDIVAEQFMVVTQLNKDLDSEHESSSLTWASELVNTLSQHPAIARFVDHPDSGFVDFEGRPFHVAEYCWQEEGCALADRLCPDLGAFLDEKFRNTYELTYNTLNFITNVDTSLYRRSVWNHVQSLFGICHDEFRYDCIDRLLNTQQRAFLKLCATRPVAIDPARHRFEKLFPVLSPSEVVHVILMVVEARQQACLLYALRAISECQARRPY</sequence>
<dbReference type="GO" id="GO:1904262">
    <property type="term" value="P:negative regulation of TORC1 signaling"/>
    <property type="evidence" value="ECO:0007669"/>
    <property type="project" value="TreeGrafter"/>
</dbReference>
<dbReference type="GO" id="GO:0070728">
    <property type="term" value="F:L-leucine binding"/>
    <property type="evidence" value="ECO:0007669"/>
    <property type="project" value="TreeGrafter"/>
</dbReference>
<evidence type="ECO:0000313" key="4">
    <source>
        <dbReference type="EMBL" id="KAG5445047.1"/>
    </source>
</evidence>
<dbReference type="GO" id="GO:0071233">
    <property type="term" value="P:cellular response to L-leucine"/>
    <property type="evidence" value="ECO:0007669"/>
    <property type="project" value="TreeGrafter"/>
</dbReference>
<evidence type="ECO:0000256" key="2">
    <source>
        <dbReference type="ARBA" id="ARBA00008350"/>
    </source>
</evidence>
<comment type="subcellular location">
    <subcellularLocation>
        <location evidence="1">Cytoplasm</location>
    </subcellularLocation>
</comment>
<dbReference type="AlphaFoldDB" id="A0A8T1M6L3"/>
<comment type="caution">
    <text evidence="4">The sequence shown here is derived from an EMBL/GenBank/DDBJ whole genome shotgun (WGS) entry which is preliminary data.</text>
</comment>
<dbReference type="GO" id="GO:0005737">
    <property type="term" value="C:cytoplasm"/>
    <property type="evidence" value="ECO:0007669"/>
    <property type="project" value="UniProtKB-SubCell"/>
</dbReference>
<proteinExistence type="inferred from homology"/>
<reference evidence="4 5" key="1">
    <citation type="journal article" date="2018" name="Biotechnol. Adv.">
        <title>Improved genomic resources and new bioinformatic workflow for the carcinogenic parasite Clonorchis sinensis: Biotechnological implications.</title>
        <authorList>
            <person name="Wang D."/>
            <person name="Korhonen P.K."/>
            <person name="Gasser R.B."/>
            <person name="Young N.D."/>
        </authorList>
    </citation>
    <scope>NUCLEOTIDE SEQUENCE [LARGE SCALE GENOMIC DNA]</scope>
    <source>
        <strain evidence="4">Cs-k2</strain>
    </source>
</reference>
<dbReference type="PANTHER" id="PTHR12474:SF0">
    <property type="entry name" value="SESTRIN HOMOLOG"/>
    <property type="match status" value="1"/>
</dbReference>
<dbReference type="GO" id="GO:0005634">
    <property type="term" value="C:nucleus"/>
    <property type="evidence" value="ECO:0007669"/>
    <property type="project" value="InterPro"/>
</dbReference>
<evidence type="ECO:0000256" key="3">
    <source>
        <dbReference type="ARBA" id="ARBA00022490"/>
    </source>
</evidence>
<gene>
    <name evidence="4" type="ORF">CSKR_105065</name>
</gene>
<dbReference type="PANTHER" id="PTHR12474">
    <property type="entry name" value="P53 REGULATED PA26 NUCLEAR PROTEIN SESTRIN"/>
    <property type="match status" value="1"/>
</dbReference>
<dbReference type="EMBL" id="NIRI02000056">
    <property type="protein sequence ID" value="KAG5445047.1"/>
    <property type="molecule type" value="Genomic_DNA"/>
</dbReference>
<dbReference type="GO" id="GO:0016239">
    <property type="term" value="P:positive regulation of macroautophagy"/>
    <property type="evidence" value="ECO:0007669"/>
    <property type="project" value="TreeGrafter"/>
</dbReference>
<dbReference type="Pfam" id="PF04636">
    <property type="entry name" value="PA26"/>
    <property type="match status" value="1"/>
</dbReference>
<organism evidence="4 5">
    <name type="scientific">Clonorchis sinensis</name>
    <name type="common">Chinese liver fluke</name>
    <dbReference type="NCBI Taxonomy" id="79923"/>
    <lineage>
        <taxon>Eukaryota</taxon>
        <taxon>Metazoa</taxon>
        <taxon>Spiralia</taxon>
        <taxon>Lophotrochozoa</taxon>
        <taxon>Platyhelminthes</taxon>
        <taxon>Trematoda</taxon>
        <taxon>Digenea</taxon>
        <taxon>Opisthorchiida</taxon>
        <taxon>Opisthorchiata</taxon>
        <taxon>Opisthorchiidae</taxon>
        <taxon>Clonorchis</taxon>
    </lineage>
</organism>
<evidence type="ECO:0000313" key="5">
    <source>
        <dbReference type="Proteomes" id="UP000286415"/>
    </source>
</evidence>
<dbReference type="GO" id="GO:1901031">
    <property type="term" value="P:regulation of response to reactive oxygen species"/>
    <property type="evidence" value="ECO:0007669"/>
    <property type="project" value="InterPro"/>
</dbReference>
<accession>A0A8T1M6L3</accession>
<keyword evidence="3" id="KW-0963">Cytoplasm</keyword>
<dbReference type="GO" id="GO:1990253">
    <property type="term" value="P:cellular response to leucine starvation"/>
    <property type="evidence" value="ECO:0007669"/>
    <property type="project" value="TreeGrafter"/>
</dbReference>